<accession>A0A0A9EPZ2</accession>
<evidence type="ECO:0000313" key="1">
    <source>
        <dbReference type="EMBL" id="JAE02835.1"/>
    </source>
</evidence>
<sequence>MMTRMVLFSGTESTACWMERKSPAPLASTTIFRTPTGCLYR</sequence>
<proteinExistence type="predicted"/>
<name>A0A0A9EPZ2_ARUDO</name>
<reference evidence="1" key="1">
    <citation type="submission" date="2014-09" db="EMBL/GenBank/DDBJ databases">
        <authorList>
            <person name="Magalhaes I.L.F."/>
            <person name="Oliveira U."/>
            <person name="Santos F.R."/>
            <person name="Vidigal T.H.D.A."/>
            <person name="Brescovit A.D."/>
            <person name="Santos A.J."/>
        </authorList>
    </citation>
    <scope>NUCLEOTIDE SEQUENCE</scope>
    <source>
        <tissue evidence="1">Shoot tissue taken approximately 20 cm above the soil surface</tissue>
    </source>
</reference>
<protein>
    <submittedName>
        <fullName evidence="1">Uncharacterized protein</fullName>
    </submittedName>
</protein>
<dbReference type="AlphaFoldDB" id="A0A0A9EPZ2"/>
<reference evidence="1" key="2">
    <citation type="journal article" date="2015" name="Data Brief">
        <title>Shoot transcriptome of the giant reed, Arundo donax.</title>
        <authorList>
            <person name="Barrero R.A."/>
            <person name="Guerrero F.D."/>
            <person name="Moolhuijzen P."/>
            <person name="Goolsby J.A."/>
            <person name="Tidwell J."/>
            <person name="Bellgard S.E."/>
            <person name="Bellgard M.I."/>
        </authorList>
    </citation>
    <scope>NUCLEOTIDE SEQUENCE</scope>
    <source>
        <tissue evidence="1">Shoot tissue taken approximately 20 cm above the soil surface</tissue>
    </source>
</reference>
<organism evidence="1">
    <name type="scientific">Arundo donax</name>
    <name type="common">Giant reed</name>
    <name type="synonym">Donax arundinaceus</name>
    <dbReference type="NCBI Taxonomy" id="35708"/>
    <lineage>
        <taxon>Eukaryota</taxon>
        <taxon>Viridiplantae</taxon>
        <taxon>Streptophyta</taxon>
        <taxon>Embryophyta</taxon>
        <taxon>Tracheophyta</taxon>
        <taxon>Spermatophyta</taxon>
        <taxon>Magnoliopsida</taxon>
        <taxon>Liliopsida</taxon>
        <taxon>Poales</taxon>
        <taxon>Poaceae</taxon>
        <taxon>PACMAD clade</taxon>
        <taxon>Arundinoideae</taxon>
        <taxon>Arundineae</taxon>
        <taxon>Arundo</taxon>
    </lineage>
</organism>
<dbReference type="EMBL" id="GBRH01195061">
    <property type="protein sequence ID" value="JAE02835.1"/>
    <property type="molecule type" value="Transcribed_RNA"/>
</dbReference>